<dbReference type="Pfam" id="PF01266">
    <property type="entry name" value="DAO"/>
    <property type="match status" value="1"/>
</dbReference>
<evidence type="ECO:0000259" key="2">
    <source>
        <dbReference type="Pfam" id="PF01266"/>
    </source>
</evidence>
<proteinExistence type="predicted"/>
<reference evidence="3" key="1">
    <citation type="submission" date="2022-05" db="EMBL/GenBank/DDBJ databases">
        <authorList>
            <person name="Tuo L."/>
        </authorList>
    </citation>
    <scope>NUCLEOTIDE SEQUENCE</scope>
    <source>
        <strain evidence="3">BSK12Z-4</strain>
    </source>
</reference>
<dbReference type="Proteomes" id="UP001139485">
    <property type="component" value="Unassembled WGS sequence"/>
</dbReference>
<dbReference type="SUPFAM" id="SSF51905">
    <property type="entry name" value="FAD/NAD(P)-binding domain"/>
    <property type="match status" value="1"/>
</dbReference>
<accession>A0A9X2D4Z3</accession>
<sequence>MTDTSTTSPLTADAVVVGSGVIGSAVALELARAGRDVLIIDKAAGPGFGSSSASSAVIRFLYSTYDTVATSWEAKFMWEAWAEHLGLADLPEAERPALSAFHRTGMLHLDIAAVPHEQGADLLRAVGVPHEHLDAAALTARFGHVDTGRYWPNKPISDDAFWEDATETLGALWTPDAGYMDDPRLAADNMAWAARHLGARTMFRTQVVSAERVGETWRLGLADGRTVEAPVVVNAAGPWSGAFNAMAGVGAEFTVGVRPLRQEVHQLSRPAEWDASGAEGVAPGVFDIDLGTYMRPGPAGAWVVGGTEPECDPFDWLDDPDAVDDHVTTARYEAQSTRAARRLPDLRIPNRPSGVVGVYDVADDWTPIYDRTDAPGFYVAMGTSGNQFKNAPIAGCFLAAIIAAVEDEGVDHDATPVTYVGAHTGLKIDLGSFSRKREVNAASTRTVLG</sequence>
<comment type="caution">
    <text evidence="3">The sequence shown here is derived from an EMBL/GenBank/DDBJ whole genome shotgun (WGS) entry which is preliminary data.</text>
</comment>
<keyword evidence="1" id="KW-0560">Oxidoreductase</keyword>
<evidence type="ECO:0000256" key="1">
    <source>
        <dbReference type="ARBA" id="ARBA00023002"/>
    </source>
</evidence>
<dbReference type="InterPro" id="IPR006076">
    <property type="entry name" value="FAD-dep_OxRdtase"/>
</dbReference>
<keyword evidence="4" id="KW-1185">Reference proteome</keyword>
<dbReference type="GO" id="GO:0005737">
    <property type="term" value="C:cytoplasm"/>
    <property type="evidence" value="ECO:0007669"/>
    <property type="project" value="TreeGrafter"/>
</dbReference>
<feature type="domain" description="FAD dependent oxidoreductase" evidence="2">
    <location>
        <begin position="13"/>
        <end position="399"/>
    </location>
</feature>
<dbReference type="GO" id="GO:0016491">
    <property type="term" value="F:oxidoreductase activity"/>
    <property type="evidence" value="ECO:0007669"/>
    <property type="project" value="UniProtKB-KW"/>
</dbReference>
<dbReference type="AlphaFoldDB" id="A0A9X2D4Z3"/>
<gene>
    <name evidence="3" type="ORF">M8330_02170</name>
</gene>
<dbReference type="RefSeq" id="WP_250825990.1">
    <property type="nucleotide sequence ID" value="NZ_JAMOIL010000001.1"/>
</dbReference>
<dbReference type="EMBL" id="JAMOIL010000001">
    <property type="protein sequence ID" value="MCM0619099.1"/>
    <property type="molecule type" value="Genomic_DNA"/>
</dbReference>
<dbReference type="Gene3D" id="3.50.50.60">
    <property type="entry name" value="FAD/NAD(P)-binding domain"/>
    <property type="match status" value="1"/>
</dbReference>
<dbReference type="InterPro" id="IPR036188">
    <property type="entry name" value="FAD/NAD-bd_sf"/>
</dbReference>
<protein>
    <submittedName>
        <fullName evidence="3">FAD-binding oxidoreductase</fullName>
    </submittedName>
</protein>
<evidence type="ECO:0000313" key="4">
    <source>
        <dbReference type="Proteomes" id="UP001139485"/>
    </source>
</evidence>
<dbReference type="PANTHER" id="PTHR13847">
    <property type="entry name" value="SARCOSINE DEHYDROGENASE-RELATED"/>
    <property type="match status" value="1"/>
</dbReference>
<organism evidence="3 4">
    <name type="scientific">Nocardioides bruguierae</name>
    <dbReference type="NCBI Taxonomy" id="2945102"/>
    <lineage>
        <taxon>Bacteria</taxon>
        <taxon>Bacillati</taxon>
        <taxon>Actinomycetota</taxon>
        <taxon>Actinomycetes</taxon>
        <taxon>Propionibacteriales</taxon>
        <taxon>Nocardioidaceae</taxon>
        <taxon>Nocardioides</taxon>
    </lineage>
</organism>
<name>A0A9X2D4Z3_9ACTN</name>
<dbReference type="Gene3D" id="3.30.9.10">
    <property type="entry name" value="D-Amino Acid Oxidase, subunit A, domain 2"/>
    <property type="match status" value="1"/>
</dbReference>
<evidence type="ECO:0000313" key="3">
    <source>
        <dbReference type="EMBL" id="MCM0619099.1"/>
    </source>
</evidence>
<dbReference type="PANTHER" id="PTHR13847:SF287">
    <property type="entry name" value="FAD-DEPENDENT OXIDOREDUCTASE DOMAIN-CONTAINING PROTEIN 1"/>
    <property type="match status" value="1"/>
</dbReference>